<dbReference type="RefSeq" id="WP_135342105.1">
    <property type="nucleotide sequence ID" value="NZ_JBHLTX010000045.1"/>
</dbReference>
<comment type="caution">
    <text evidence="2">The sequence shown here is derived from an EMBL/GenBank/DDBJ whole genome shotgun (WGS) entry which is preliminary data.</text>
</comment>
<proteinExistence type="predicted"/>
<dbReference type="EMBL" id="SRID01000460">
    <property type="protein sequence ID" value="TGA89726.1"/>
    <property type="molecule type" value="Genomic_DNA"/>
</dbReference>
<accession>A0A4Z0G4M5</accession>
<evidence type="ECO:0008006" key="4">
    <source>
        <dbReference type="Google" id="ProtNLM"/>
    </source>
</evidence>
<gene>
    <name evidence="2" type="ORF">E4099_29085</name>
</gene>
<evidence type="ECO:0000313" key="3">
    <source>
        <dbReference type="Proteomes" id="UP000297948"/>
    </source>
</evidence>
<keyword evidence="3" id="KW-1185">Reference proteome</keyword>
<organism evidence="2 3">
    <name type="scientific">Streptomyces palmae</name>
    <dbReference type="NCBI Taxonomy" id="1701085"/>
    <lineage>
        <taxon>Bacteria</taxon>
        <taxon>Bacillati</taxon>
        <taxon>Actinomycetota</taxon>
        <taxon>Actinomycetes</taxon>
        <taxon>Kitasatosporales</taxon>
        <taxon>Streptomycetaceae</taxon>
        <taxon>Streptomyces</taxon>
    </lineage>
</organism>
<evidence type="ECO:0000313" key="2">
    <source>
        <dbReference type="EMBL" id="TGA89726.1"/>
    </source>
</evidence>
<dbReference type="OrthoDB" id="4331879at2"/>
<dbReference type="Proteomes" id="UP000297948">
    <property type="component" value="Unassembled WGS sequence"/>
</dbReference>
<sequence length="201" mass="21217">MRISRLRAGAVGLAGLLLAGCGIRGTSVPVDAGPAPSRASCEAPGEGRTSQLAGRVPLTVFLMCATQVRPVHRSTQESDAPTSTRPLDVARELLDQLQEDPTAAETQAGFGTEMPAELQVNGPAHDDPRHTLRLSLQPEELPPYALAQLVCTFSTSAATSDRNHSVVLGGPERAVPLQRYTCGQNLREHPEIALSSGAPVR</sequence>
<protein>
    <recommendedName>
        <fullName evidence="4">Lipoprotein</fullName>
    </recommendedName>
</protein>
<evidence type="ECO:0000256" key="1">
    <source>
        <dbReference type="SAM" id="MobiDB-lite"/>
    </source>
</evidence>
<name>A0A4Z0G4M5_9ACTN</name>
<dbReference type="AlphaFoldDB" id="A0A4Z0G4M5"/>
<dbReference type="PROSITE" id="PS51257">
    <property type="entry name" value="PROKAR_LIPOPROTEIN"/>
    <property type="match status" value="1"/>
</dbReference>
<feature type="region of interest" description="Disordered" evidence="1">
    <location>
        <begin position="28"/>
        <end position="49"/>
    </location>
</feature>
<reference evidence="2 3" key="1">
    <citation type="submission" date="2019-03" db="EMBL/GenBank/DDBJ databases">
        <authorList>
            <person name="Gonzalez-Pimentel J.L."/>
        </authorList>
    </citation>
    <scope>NUCLEOTIDE SEQUENCE [LARGE SCALE GENOMIC DNA]</scope>
    <source>
        <strain evidence="2 3">JCM 31289</strain>
    </source>
</reference>